<proteinExistence type="predicted"/>
<dbReference type="InterPro" id="IPR008969">
    <property type="entry name" value="CarboxyPept-like_regulatory"/>
</dbReference>
<dbReference type="InterPro" id="IPR041700">
    <property type="entry name" value="OMP_b-brl_3"/>
</dbReference>
<dbReference type="RefSeq" id="WP_092168323.1">
    <property type="nucleotide sequence ID" value="NZ_FNZH01000001.1"/>
</dbReference>
<dbReference type="OrthoDB" id="972646at2"/>
<dbReference type="PANTHER" id="PTHR40980:SF4">
    <property type="entry name" value="TONB-DEPENDENT RECEPTOR-LIKE BETA-BARREL DOMAIN-CONTAINING PROTEIN"/>
    <property type="match status" value="1"/>
</dbReference>
<dbReference type="InterPro" id="IPR037066">
    <property type="entry name" value="Plug_dom_sf"/>
</dbReference>
<sequence>MKTVIGLILCSSLLTPGFSQGVIQGDVRDSRDKALAFASVLLRNETDSALIKGAISDESGHFVFSDIQKGTYFVEVSLLGFEKSHSPGFHFPGTGKNELPPIRVIEEQQQLDEVTVMATRPLFELEQGKMIVNVATSITAAGLSILEMLDRSPGVSVDRQNNSLSVLGKNGVVILMNGQRFRMPVEAAYQMLAGLNASDVEKIELITVPPARYDADGDAGFINIVMKTNNGTIGTNGSLTTGQGYGSGYNGSMSFTLNHQGPKFSWFGLLSASHADQVPFATRYRGNNNGFEDLGIQIDSDNFHRRKTFNYQAGFDYVMGSKTILSGLISGYENRRHNSASTRTASTYSISPDSLAVMSLDEVDNWSHVMGNIHLQHTLSRDQVFGFNLDYLWYTNSFPTKNQIDFYDESSNFIESEEVRIAKDTPIALWVGDATHSIKLGESVALESGIRGTFSQLENTVVFDKKVGTEWVFNPTFSSDGVLQEDILAAFSSASIVLDENTTMDAGLRYEHTSSNLTTASGVELVNRSYGNFFPTLFFSRKINFNHRVHASYGRRITRPSFNEMAPFALLFDPYTFLAGNETILPTYTTTFMADYSFKSLLLSVQHSLDRDVIARFQPTLDAETNILFLKSENVDRAQTVALTLAFPMEFTSWWETQSNLTANYQKINSVLNGEVYEVDQRGIQLVLTNTFTLSNNYTVELLGNYRSPTINGYLNWLSRGFINLGIQKDFEKAGVLRIACNDLLETNQLRLRSFEDAVIDFSGRVRFDNRVFMASYTYKFGNSKIKGTRKRKVGSQEEQKRVTN</sequence>
<keyword evidence="6" id="KW-1185">Reference proteome</keyword>
<dbReference type="Pfam" id="PF13620">
    <property type="entry name" value="CarboxypepD_reg"/>
    <property type="match status" value="1"/>
</dbReference>
<keyword evidence="2" id="KW-0472">Membrane</keyword>
<name>A0A1H6TBM8_9BACT</name>
<organism evidence="5 6">
    <name type="scientific">Cyclobacterium xiamenense</name>
    <dbReference type="NCBI Taxonomy" id="1297121"/>
    <lineage>
        <taxon>Bacteria</taxon>
        <taxon>Pseudomonadati</taxon>
        <taxon>Bacteroidota</taxon>
        <taxon>Cytophagia</taxon>
        <taxon>Cytophagales</taxon>
        <taxon>Cyclobacteriaceae</taxon>
        <taxon>Cyclobacterium</taxon>
    </lineage>
</organism>
<gene>
    <name evidence="5" type="ORF">SAMN05192553_101230</name>
</gene>
<dbReference type="PANTHER" id="PTHR40980">
    <property type="entry name" value="PLUG DOMAIN-CONTAINING PROTEIN"/>
    <property type="match status" value="1"/>
</dbReference>
<dbReference type="Gene3D" id="2.60.40.1120">
    <property type="entry name" value="Carboxypeptidase-like, regulatory domain"/>
    <property type="match status" value="1"/>
</dbReference>
<dbReference type="InterPro" id="IPR036942">
    <property type="entry name" value="Beta-barrel_TonB_sf"/>
</dbReference>
<evidence type="ECO:0000256" key="2">
    <source>
        <dbReference type="ARBA" id="ARBA00023136"/>
    </source>
</evidence>
<dbReference type="Gene3D" id="2.40.170.20">
    <property type="entry name" value="TonB-dependent receptor, beta-barrel domain"/>
    <property type="match status" value="1"/>
</dbReference>
<dbReference type="GO" id="GO:0009279">
    <property type="term" value="C:cell outer membrane"/>
    <property type="evidence" value="ECO:0007669"/>
    <property type="project" value="UniProtKB-SubCell"/>
</dbReference>
<evidence type="ECO:0000313" key="5">
    <source>
        <dbReference type="EMBL" id="SEI77493.1"/>
    </source>
</evidence>
<dbReference type="EMBL" id="FNZH01000001">
    <property type="protein sequence ID" value="SEI77493.1"/>
    <property type="molecule type" value="Genomic_DNA"/>
</dbReference>
<dbReference type="STRING" id="1416801.SAMN05192553_101230"/>
<keyword evidence="3" id="KW-0998">Cell outer membrane</keyword>
<dbReference type="Proteomes" id="UP000199403">
    <property type="component" value="Unassembled WGS sequence"/>
</dbReference>
<protein>
    <submittedName>
        <fullName evidence="5">Outer membrane receptor proteins, mostly Fe transport</fullName>
    </submittedName>
</protein>
<keyword evidence="5" id="KW-0675">Receptor</keyword>
<evidence type="ECO:0000313" key="6">
    <source>
        <dbReference type="Proteomes" id="UP000199403"/>
    </source>
</evidence>
<dbReference type="SUPFAM" id="SSF56935">
    <property type="entry name" value="Porins"/>
    <property type="match status" value="1"/>
</dbReference>
<comment type="subcellular location">
    <subcellularLocation>
        <location evidence="1">Cell outer membrane</location>
    </subcellularLocation>
</comment>
<feature type="domain" description="Outer membrane protein beta-barrel" evidence="4">
    <location>
        <begin position="382"/>
        <end position="779"/>
    </location>
</feature>
<dbReference type="AlphaFoldDB" id="A0A1H6TBM8"/>
<accession>A0A1H6TBM8</accession>
<dbReference type="Pfam" id="PF14905">
    <property type="entry name" value="OMP_b-brl_3"/>
    <property type="match status" value="1"/>
</dbReference>
<evidence type="ECO:0000259" key="4">
    <source>
        <dbReference type="Pfam" id="PF14905"/>
    </source>
</evidence>
<dbReference type="Gene3D" id="2.170.130.10">
    <property type="entry name" value="TonB-dependent receptor, plug domain"/>
    <property type="match status" value="1"/>
</dbReference>
<evidence type="ECO:0000256" key="3">
    <source>
        <dbReference type="ARBA" id="ARBA00023237"/>
    </source>
</evidence>
<evidence type="ECO:0000256" key="1">
    <source>
        <dbReference type="ARBA" id="ARBA00004442"/>
    </source>
</evidence>
<dbReference type="SUPFAM" id="SSF49464">
    <property type="entry name" value="Carboxypeptidase regulatory domain-like"/>
    <property type="match status" value="1"/>
</dbReference>
<reference evidence="6" key="1">
    <citation type="submission" date="2016-10" db="EMBL/GenBank/DDBJ databases">
        <authorList>
            <person name="Varghese N."/>
            <person name="Submissions S."/>
        </authorList>
    </citation>
    <scope>NUCLEOTIDE SEQUENCE [LARGE SCALE GENOMIC DNA]</scope>
    <source>
        <strain evidence="6">IBRC-M 10761</strain>
    </source>
</reference>